<protein>
    <submittedName>
        <fullName evidence="1">Uncharacterized protein</fullName>
    </submittedName>
</protein>
<dbReference type="Proteomes" id="UP001153555">
    <property type="component" value="Unassembled WGS sequence"/>
</dbReference>
<keyword evidence="2" id="KW-1185">Reference proteome</keyword>
<accession>A0A9N7MMF8</accession>
<name>A0A9N7MMF8_STRHE</name>
<reference evidence="1" key="1">
    <citation type="submission" date="2019-12" db="EMBL/GenBank/DDBJ databases">
        <authorList>
            <person name="Scholes J."/>
        </authorList>
    </citation>
    <scope>NUCLEOTIDE SEQUENCE</scope>
</reference>
<evidence type="ECO:0000313" key="1">
    <source>
        <dbReference type="EMBL" id="CAA0810566.1"/>
    </source>
</evidence>
<proteinExistence type="predicted"/>
<feature type="non-terminal residue" evidence="1">
    <location>
        <position position="1"/>
    </location>
</feature>
<comment type="caution">
    <text evidence="1">The sequence shown here is derived from an EMBL/GenBank/DDBJ whole genome shotgun (WGS) entry which is preliminary data.</text>
</comment>
<feature type="non-terminal residue" evidence="1">
    <location>
        <position position="149"/>
    </location>
</feature>
<evidence type="ECO:0000313" key="2">
    <source>
        <dbReference type="Proteomes" id="UP001153555"/>
    </source>
</evidence>
<dbReference type="AlphaFoldDB" id="A0A9N7MMF8"/>
<sequence length="149" mass="17482">YVKSNAIDFQYVMRMKCDSSHFVRSSANLKSRLFSETSPQSSAHNNGAHIKEDRNFLEYIFFNQICEIIYCQYVMRMKCDSSHFVRSSANLKSRSELSPQVFGKLITARVSWRIDIFLINQICEIIYCHKVMRMKSDSSHFVRSSENLK</sequence>
<organism evidence="1 2">
    <name type="scientific">Striga hermonthica</name>
    <name type="common">Purple witchweed</name>
    <name type="synonym">Buchnera hermonthica</name>
    <dbReference type="NCBI Taxonomy" id="68872"/>
    <lineage>
        <taxon>Eukaryota</taxon>
        <taxon>Viridiplantae</taxon>
        <taxon>Streptophyta</taxon>
        <taxon>Embryophyta</taxon>
        <taxon>Tracheophyta</taxon>
        <taxon>Spermatophyta</taxon>
        <taxon>Magnoliopsida</taxon>
        <taxon>eudicotyledons</taxon>
        <taxon>Gunneridae</taxon>
        <taxon>Pentapetalae</taxon>
        <taxon>asterids</taxon>
        <taxon>lamiids</taxon>
        <taxon>Lamiales</taxon>
        <taxon>Orobanchaceae</taxon>
        <taxon>Buchnereae</taxon>
        <taxon>Striga</taxon>
    </lineage>
</organism>
<gene>
    <name evidence="1" type="ORF">SHERM_12114</name>
</gene>
<dbReference type="EMBL" id="CACSLK010006441">
    <property type="protein sequence ID" value="CAA0810566.1"/>
    <property type="molecule type" value="Genomic_DNA"/>
</dbReference>